<name>A0A9X2AEY6_9BACT</name>
<proteinExistence type="predicted"/>
<sequence>MPGKVSKLMSQKDTAKLELRKVLQAVVYAPKANYPDTFEAELRAWGFRKESY</sequence>
<protein>
    <submittedName>
        <fullName evidence="1">Uncharacterized protein</fullName>
    </submittedName>
</protein>
<evidence type="ECO:0000313" key="1">
    <source>
        <dbReference type="EMBL" id="MCI1187282.1"/>
    </source>
</evidence>
<dbReference type="EMBL" id="JALBGC010000002">
    <property type="protein sequence ID" value="MCI1187282.1"/>
    <property type="molecule type" value="Genomic_DNA"/>
</dbReference>
<keyword evidence="2" id="KW-1185">Reference proteome</keyword>
<organism evidence="1 2">
    <name type="scientific">Hymenobacter cyanobacteriorum</name>
    <dbReference type="NCBI Taxonomy" id="2926463"/>
    <lineage>
        <taxon>Bacteria</taxon>
        <taxon>Pseudomonadati</taxon>
        <taxon>Bacteroidota</taxon>
        <taxon>Cytophagia</taxon>
        <taxon>Cytophagales</taxon>
        <taxon>Hymenobacteraceae</taxon>
        <taxon>Hymenobacter</taxon>
    </lineage>
</organism>
<gene>
    <name evidence="1" type="ORF">MON38_07605</name>
</gene>
<dbReference type="AlphaFoldDB" id="A0A9X2AEY6"/>
<dbReference type="Proteomes" id="UP001139193">
    <property type="component" value="Unassembled WGS sequence"/>
</dbReference>
<comment type="caution">
    <text evidence="1">The sequence shown here is derived from an EMBL/GenBank/DDBJ whole genome shotgun (WGS) entry which is preliminary data.</text>
</comment>
<accession>A0A9X2AEY6</accession>
<evidence type="ECO:0000313" key="2">
    <source>
        <dbReference type="Proteomes" id="UP001139193"/>
    </source>
</evidence>
<reference evidence="1" key="1">
    <citation type="submission" date="2022-03" db="EMBL/GenBank/DDBJ databases">
        <title>Bacterial whole genome sequence for Hymenobacter sp. DH14.</title>
        <authorList>
            <person name="Le V."/>
        </authorList>
    </citation>
    <scope>NUCLEOTIDE SEQUENCE</scope>
    <source>
        <strain evidence="1">DH14</strain>
    </source>
</reference>